<reference evidence="3 4" key="1">
    <citation type="journal article" date="2015" name="Environ. Microbiol.">
        <title>Metagenome sequence of Elaphomyces granulatus from sporocarp tissue reveals Ascomycota ectomycorrhizal fingerprints of genome expansion and a Proteobacteria-rich microbiome.</title>
        <authorList>
            <person name="Quandt C.A."/>
            <person name="Kohler A."/>
            <person name="Hesse C.N."/>
            <person name="Sharpton T.J."/>
            <person name="Martin F."/>
            <person name="Spatafora J.W."/>
        </authorList>
    </citation>
    <scope>NUCLEOTIDE SEQUENCE [LARGE SCALE GENOMIC DNA]</scope>
    <source>
        <strain evidence="3 4">OSC145934</strain>
    </source>
</reference>
<evidence type="ECO:0000256" key="1">
    <source>
        <dbReference type="SAM" id="MobiDB-lite"/>
    </source>
</evidence>
<gene>
    <name evidence="3" type="ORF">Egran_00009</name>
</gene>
<dbReference type="OrthoDB" id="4369803at2759"/>
<proteinExistence type="predicted"/>
<feature type="compositionally biased region" description="Polar residues" evidence="1">
    <location>
        <begin position="25"/>
        <end position="38"/>
    </location>
</feature>
<evidence type="ECO:0000313" key="3">
    <source>
        <dbReference type="EMBL" id="OXV12228.1"/>
    </source>
</evidence>
<dbReference type="AlphaFoldDB" id="A0A232M7C4"/>
<keyword evidence="4" id="KW-1185">Reference proteome</keyword>
<comment type="caution">
    <text evidence="3">The sequence shown here is derived from an EMBL/GenBank/DDBJ whole genome shotgun (WGS) entry which is preliminary data.</text>
</comment>
<dbReference type="Pfam" id="PF20209">
    <property type="entry name" value="DUF6570"/>
    <property type="match status" value="1"/>
</dbReference>
<evidence type="ECO:0000313" key="4">
    <source>
        <dbReference type="Proteomes" id="UP000243515"/>
    </source>
</evidence>
<organism evidence="3 4">
    <name type="scientific">Elaphomyces granulatus</name>
    <dbReference type="NCBI Taxonomy" id="519963"/>
    <lineage>
        <taxon>Eukaryota</taxon>
        <taxon>Fungi</taxon>
        <taxon>Dikarya</taxon>
        <taxon>Ascomycota</taxon>
        <taxon>Pezizomycotina</taxon>
        <taxon>Eurotiomycetes</taxon>
        <taxon>Eurotiomycetidae</taxon>
        <taxon>Eurotiales</taxon>
        <taxon>Elaphomycetaceae</taxon>
        <taxon>Elaphomyces</taxon>
    </lineage>
</organism>
<sequence length="389" mass="44248">MSRSRPAEDGILTGYYARRRRSFEAQLTSRSEPQTDQSAAGFLRPTAAPRILFPESDMRSTAQDVLHYNQTTGPPSLPTPPSFTAAQAEARRRLESDRRAHRAARHAGEQPDPTQDLEAYLTRAESPVPLAAPSQSLVLALLHVFCHIEVAVGVDSGSSRSPSLPSTQVLNLRLSDPPYNPRDPSFLTRPALTTQDWNYLEGFHHALPQQVLEMCQRCKEKWFNMGLDHEGICGRCKRVDKNQGTHLYGAAKNMQPGDMPDLPDLSQTEEMVISRVHVSVEVCRVRGQQYKYSGHIVSFRRDTGRVYNTLPLLPRNLEVILLRPANTSGDPRLQRQLIHDFRVRRENVVRWLEYLRRNHPGYRDVEISQSAINLLPRRRRYSCGRNRSS</sequence>
<dbReference type="EMBL" id="NPHW01000118">
    <property type="protein sequence ID" value="OXV12228.1"/>
    <property type="molecule type" value="Genomic_DNA"/>
</dbReference>
<feature type="compositionally biased region" description="Basic and acidic residues" evidence="1">
    <location>
        <begin position="89"/>
        <end position="98"/>
    </location>
</feature>
<dbReference type="InterPro" id="IPR046700">
    <property type="entry name" value="DUF6570"/>
</dbReference>
<evidence type="ECO:0000259" key="2">
    <source>
        <dbReference type="Pfam" id="PF20209"/>
    </source>
</evidence>
<feature type="domain" description="DUF6570" evidence="2">
    <location>
        <begin position="247"/>
        <end position="373"/>
    </location>
</feature>
<feature type="region of interest" description="Disordered" evidence="1">
    <location>
        <begin position="68"/>
        <end position="115"/>
    </location>
</feature>
<protein>
    <recommendedName>
        <fullName evidence="2">DUF6570 domain-containing protein</fullName>
    </recommendedName>
</protein>
<name>A0A232M7C4_9EURO</name>
<feature type="region of interest" description="Disordered" evidence="1">
    <location>
        <begin position="23"/>
        <end position="46"/>
    </location>
</feature>
<accession>A0A232M7C4</accession>
<dbReference type="Proteomes" id="UP000243515">
    <property type="component" value="Unassembled WGS sequence"/>
</dbReference>